<organism evidence="1 2">
    <name type="scientific">Vaccinium darrowii</name>
    <dbReference type="NCBI Taxonomy" id="229202"/>
    <lineage>
        <taxon>Eukaryota</taxon>
        <taxon>Viridiplantae</taxon>
        <taxon>Streptophyta</taxon>
        <taxon>Embryophyta</taxon>
        <taxon>Tracheophyta</taxon>
        <taxon>Spermatophyta</taxon>
        <taxon>Magnoliopsida</taxon>
        <taxon>eudicotyledons</taxon>
        <taxon>Gunneridae</taxon>
        <taxon>Pentapetalae</taxon>
        <taxon>asterids</taxon>
        <taxon>Ericales</taxon>
        <taxon>Ericaceae</taxon>
        <taxon>Vaccinioideae</taxon>
        <taxon>Vaccinieae</taxon>
        <taxon>Vaccinium</taxon>
    </lineage>
</organism>
<dbReference type="EMBL" id="CM037152">
    <property type="protein sequence ID" value="KAH7835355.1"/>
    <property type="molecule type" value="Genomic_DNA"/>
</dbReference>
<proteinExistence type="predicted"/>
<keyword evidence="2" id="KW-1185">Reference proteome</keyword>
<accession>A0ACB7X4A0</accession>
<gene>
    <name evidence="1" type="ORF">Vadar_025407</name>
</gene>
<dbReference type="Proteomes" id="UP000828048">
    <property type="component" value="Chromosome 2"/>
</dbReference>
<evidence type="ECO:0000313" key="2">
    <source>
        <dbReference type="Proteomes" id="UP000828048"/>
    </source>
</evidence>
<protein>
    <submittedName>
        <fullName evidence="1">Uncharacterized protein</fullName>
    </submittedName>
</protein>
<evidence type="ECO:0000313" key="1">
    <source>
        <dbReference type="EMBL" id="KAH7835355.1"/>
    </source>
</evidence>
<name>A0ACB7X4A0_9ERIC</name>
<sequence>MAMAMAVDGIEGKELAVSVLYPSPAVGGVKGEEGSNNNKCICVIGNPAYGDFPLQLFTAEGSVWRKEDLEAASHLIAEDREYQCLDGTENLVRHEPFKQLDFGVRSSSVVFFMDGKRPTFYCLGGCFYEPIRENGLKGDKVISKDVRAFGFDDDNDQEHEKVPSMKTPRLSPAVVALDGKIYVFGGVHPRDQEQLLPWAESLDTTTSAEAKVWTPLASPPCDIWFRGLFAVVVDDGENIFFGSSEEDMKENEEGEDGSGRRDRVSSGAILVGSTLTGICFAYHIREDKWISLPDSIPFSYDCSLPVVDGDILYWVGGNFVAYDLRRRTTLLSGTPIQGLGNFLCYLLWNVDEWYCRPSLHHLGGHDFCLTWFDWLSFSSCYFTRLHSTVIRVVLPKDGSHGMEDAFVFVVTSRSYLLPHGFALQQTLLLDGFFCDQKLVKEGVTSEIVCSFGVCPFVADFQLS</sequence>
<comment type="caution">
    <text evidence="1">The sequence shown here is derived from an EMBL/GenBank/DDBJ whole genome shotgun (WGS) entry which is preliminary data.</text>
</comment>
<reference evidence="1 2" key="1">
    <citation type="journal article" date="2021" name="Hortic Res">
        <title>High-quality reference genome and annotation aids understanding of berry development for evergreen blueberry (Vaccinium darrowii).</title>
        <authorList>
            <person name="Yu J."/>
            <person name="Hulse-Kemp A.M."/>
            <person name="Babiker E."/>
            <person name="Staton M."/>
        </authorList>
    </citation>
    <scope>NUCLEOTIDE SEQUENCE [LARGE SCALE GENOMIC DNA]</scope>
    <source>
        <strain evidence="2">cv. NJ 8807/NJ 8810</strain>
        <tissue evidence="1">Young leaf</tissue>
    </source>
</reference>